<dbReference type="Pfam" id="PF05678">
    <property type="entry name" value="VQ"/>
    <property type="match status" value="1"/>
</dbReference>
<protein>
    <recommendedName>
        <fullName evidence="2">VQ domain-containing protein</fullName>
    </recommendedName>
</protein>
<dbReference type="InterPro" id="IPR039607">
    <property type="entry name" value="VQ_8/17/18/20/21/25"/>
</dbReference>
<feature type="region of interest" description="Disordered" evidence="1">
    <location>
        <begin position="1"/>
        <end position="24"/>
    </location>
</feature>
<dbReference type="AlphaFoldDB" id="A0AAV5HX74"/>
<evidence type="ECO:0000313" key="4">
    <source>
        <dbReference type="Proteomes" id="UP001054252"/>
    </source>
</evidence>
<dbReference type="PANTHER" id="PTHR33143">
    <property type="entry name" value="F16F4.1 PROTEIN-RELATED"/>
    <property type="match status" value="1"/>
</dbReference>
<evidence type="ECO:0000313" key="3">
    <source>
        <dbReference type="EMBL" id="GKU90317.1"/>
    </source>
</evidence>
<accession>A0AAV5HX74</accession>
<feature type="domain" description="VQ" evidence="2">
    <location>
        <begin position="59"/>
        <end position="83"/>
    </location>
</feature>
<reference evidence="3 4" key="1">
    <citation type="journal article" date="2021" name="Commun. Biol.">
        <title>The genome of Shorea leprosula (Dipterocarpaceae) highlights the ecological relevance of drought in aseasonal tropical rainforests.</title>
        <authorList>
            <person name="Ng K.K.S."/>
            <person name="Kobayashi M.J."/>
            <person name="Fawcett J.A."/>
            <person name="Hatakeyama M."/>
            <person name="Paape T."/>
            <person name="Ng C.H."/>
            <person name="Ang C.C."/>
            <person name="Tnah L.H."/>
            <person name="Lee C.T."/>
            <person name="Nishiyama T."/>
            <person name="Sese J."/>
            <person name="O'Brien M.J."/>
            <person name="Copetti D."/>
            <person name="Mohd Noor M.I."/>
            <person name="Ong R.C."/>
            <person name="Putra M."/>
            <person name="Sireger I.Z."/>
            <person name="Indrioko S."/>
            <person name="Kosugi Y."/>
            <person name="Izuno A."/>
            <person name="Isagi Y."/>
            <person name="Lee S.L."/>
            <person name="Shimizu K.K."/>
        </authorList>
    </citation>
    <scope>NUCLEOTIDE SEQUENCE [LARGE SCALE GENOMIC DNA]</scope>
    <source>
        <strain evidence="3">214</strain>
    </source>
</reference>
<dbReference type="EMBL" id="BPVZ01000004">
    <property type="protein sequence ID" value="GKU90317.1"/>
    <property type="molecule type" value="Genomic_DNA"/>
</dbReference>
<organism evidence="3 4">
    <name type="scientific">Rubroshorea leprosula</name>
    <dbReference type="NCBI Taxonomy" id="152421"/>
    <lineage>
        <taxon>Eukaryota</taxon>
        <taxon>Viridiplantae</taxon>
        <taxon>Streptophyta</taxon>
        <taxon>Embryophyta</taxon>
        <taxon>Tracheophyta</taxon>
        <taxon>Spermatophyta</taxon>
        <taxon>Magnoliopsida</taxon>
        <taxon>eudicotyledons</taxon>
        <taxon>Gunneridae</taxon>
        <taxon>Pentapetalae</taxon>
        <taxon>rosids</taxon>
        <taxon>malvids</taxon>
        <taxon>Malvales</taxon>
        <taxon>Dipterocarpaceae</taxon>
        <taxon>Rubroshorea</taxon>
    </lineage>
</organism>
<gene>
    <name evidence="3" type="ORF">SLEP1_g4321</name>
</gene>
<keyword evidence="4" id="KW-1185">Reference proteome</keyword>
<feature type="region of interest" description="Disordered" evidence="1">
    <location>
        <begin position="117"/>
        <end position="137"/>
    </location>
</feature>
<dbReference type="InterPro" id="IPR008889">
    <property type="entry name" value="VQ"/>
</dbReference>
<proteinExistence type="predicted"/>
<sequence>MSPAKSKATINGHRPSPLKISKDSHFIHKSTSSSSIVLPQEARMVQEQKQRQPVIIYVYSPKIIHTQPRDFMALVQKLTGLNSKYDDSDDENKTTPSQKRNIKADGSLLEEQGNIKSVKENDSSPGTTDENCGRIDGNHSSVNVGDVIVGSSLVSPIMNMANPFFADMPLFTPNSMMNFFCSPRSIDRFEDSAYVSSNNA</sequence>
<evidence type="ECO:0000259" key="2">
    <source>
        <dbReference type="Pfam" id="PF05678"/>
    </source>
</evidence>
<dbReference type="Proteomes" id="UP001054252">
    <property type="component" value="Unassembled WGS sequence"/>
</dbReference>
<comment type="caution">
    <text evidence="3">The sequence shown here is derived from an EMBL/GenBank/DDBJ whole genome shotgun (WGS) entry which is preliminary data.</text>
</comment>
<dbReference type="PANTHER" id="PTHR33143:SF76">
    <property type="entry name" value="VQ MOTIF-CONTAINING PROTEIN 8, CHLOROPLASTIC"/>
    <property type="match status" value="1"/>
</dbReference>
<evidence type="ECO:0000256" key="1">
    <source>
        <dbReference type="SAM" id="MobiDB-lite"/>
    </source>
</evidence>
<name>A0AAV5HX74_9ROSI</name>
<dbReference type="GO" id="GO:0005634">
    <property type="term" value="C:nucleus"/>
    <property type="evidence" value="ECO:0007669"/>
    <property type="project" value="TreeGrafter"/>
</dbReference>